<comment type="function">
    <text evidence="6">Part of a membrane-bound complex that couples electron transfer with translocation of ions across the membrane.</text>
</comment>
<keyword evidence="5 6" id="KW-0249">Electron transport</keyword>
<dbReference type="GO" id="GO:0010181">
    <property type="term" value="F:FMN binding"/>
    <property type="evidence" value="ECO:0007669"/>
    <property type="project" value="InterPro"/>
</dbReference>
<dbReference type="PANTHER" id="PTHR36118:SF1">
    <property type="entry name" value="ION-TRANSLOCATING OXIDOREDUCTASE COMPLEX SUBUNIT G"/>
    <property type="match status" value="1"/>
</dbReference>
<dbReference type="GO" id="GO:0009055">
    <property type="term" value="F:electron transfer activity"/>
    <property type="evidence" value="ECO:0007669"/>
    <property type="project" value="InterPro"/>
</dbReference>
<protein>
    <recommendedName>
        <fullName evidence="6">Ion-translocating oxidoreductase complex subunit G</fullName>
        <ecNumber evidence="6">7.-.-.-</ecNumber>
    </recommendedName>
    <alternativeName>
        <fullName evidence="6">Rnf electron transport complex subunit G</fullName>
    </alternativeName>
</protein>
<dbReference type="InterPro" id="IPR010209">
    <property type="entry name" value="Ion_transpt_RnfG/RsxG"/>
</dbReference>
<keyword evidence="4 6" id="KW-0288">FMN</keyword>
<dbReference type="GO" id="GO:0022900">
    <property type="term" value="P:electron transport chain"/>
    <property type="evidence" value="ECO:0007669"/>
    <property type="project" value="UniProtKB-UniRule"/>
</dbReference>
<comment type="similarity">
    <text evidence="6">Belongs to the RnfG family.</text>
</comment>
<keyword evidence="6 7" id="KW-1133">Transmembrane helix</keyword>
<dbReference type="EC" id="7.-.-.-" evidence="6"/>
<dbReference type="EMBL" id="BLYI01000003">
    <property type="protein sequence ID" value="GFO83723.1"/>
    <property type="molecule type" value="Genomic_DNA"/>
</dbReference>
<evidence type="ECO:0000256" key="2">
    <source>
        <dbReference type="ARBA" id="ARBA00022553"/>
    </source>
</evidence>
<comment type="subcellular location">
    <subcellularLocation>
        <location evidence="6">Cell membrane</location>
        <topology evidence="6">Single-pass membrane protein</topology>
    </subcellularLocation>
</comment>
<dbReference type="Pfam" id="PF04205">
    <property type="entry name" value="FMN_bind"/>
    <property type="match status" value="1"/>
</dbReference>
<keyword evidence="6" id="KW-1003">Cell membrane</keyword>
<evidence type="ECO:0000256" key="6">
    <source>
        <dbReference type="HAMAP-Rule" id="MF_00479"/>
    </source>
</evidence>
<keyword evidence="1 6" id="KW-0813">Transport</keyword>
<feature type="modified residue" description="FMN phosphoryl threonine" evidence="6">
    <location>
        <position position="179"/>
    </location>
</feature>
<comment type="caution">
    <text evidence="9">The sequence shown here is derived from an EMBL/GenBank/DDBJ whole genome shotgun (WGS) entry which is preliminary data.</text>
</comment>
<evidence type="ECO:0000259" key="8">
    <source>
        <dbReference type="SMART" id="SM00900"/>
    </source>
</evidence>
<reference evidence="9" key="1">
    <citation type="submission" date="2020-06" db="EMBL/GenBank/DDBJ databases">
        <title>Characterization of fructooligosaccharide metabolism and fructooligosaccharide-degrading enzymes in human commensal butyrate producers.</title>
        <authorList>
            <person name="Tanno H."/>
            <person name="Fujii T."/>
            <person name="Hirano K."/>
            <person name="Maeno S."/>
            <person name="Tonozuka T."/>
            <person name="Sakamoto M."/>
            <person name="Ohkuma M."/>
            <person name="Tochio T."/>
            <person name="Endo A."/>
        </authorList>
    </citation>
    <scope>NUCLEOTIDE SEQUENCE</scope>
    <source>
        <strain evidence="9">JCM 17466</strain>
    </source>
</reference>
<organism evidence="9 10">
    <name type="scientific">Anaerostipes butyraticus</name>
    <dbReference type="NCBI Taxonomy" id="645466"/>
    <lineage>
        <taxon>Bacteria</taxon>
        <taxon>Bacillati</taxon>
        <taxon>Bacillota</taxon>
        <taxon>Clostridia</taxon>
        <taxon>Lachnospirales</taxon>
        <taxon>Lachnospiraceae</taxon>
        <taxon>Anaerostipes</taxon>
    </lineage>
</organism>
<dbReference type="RefSeq" id="WP_201309539.1">
    <property type="nucleotide sequence ID" value="NZ_BLYI01000003.1"/>
</dbReference>
<dbReference type="AlphaFoldDB" id="A0A916VC32"/>
<keyword evidence="6 7" id="KW-0472">Membrane</keyword>
<comment type="cofactor">
    <cofactor evidence="6">
        <name>FMN</name>
        <dbReference type="ChEBI" id="CHEBI:58210"/>
    </cofactor>
</comment>
<keyword evidence="6" id="KW-1278">Translocase</keyword>
<dbReference type="PIRSF" id="PIRSF006091">
    <property type="entry name" value="E_trnsport_RnfG"/>
    <property type="match status" value="1"/>
</dbReference>
<evidence type="ECO:0000256" key="3">
    <source>
        <dbReference type="ARBA" id="ARBA00022630"/>
    </source>
</evidence>
<feature type="transmembrane region" description="Helical" evidence="7">
    <location>
        <begin position="12"/>
        <end position="30"/>
    </location>
</feature>
<evidence type="ECO:0000256" key="4">
    <source>
        <dbReference type="ARBA" id="ARBA00022643"/>
    </source>
</evidence>
<evidence type="ECO:0000313" key="9">
    <source>
        <dbReference type="EMBL" id="GFO83723.1"/>
    </source>
</evidence>
<evidence type="ECO:0000313" key="10">
    <source>
        <dbReference type="Proteomes" id="UP000613208"/>
    </source>
</evidence>
<keyword evidence="10" id="KW-1185">Reference proteome</keyword>
<sequence>MNKSIISDCIKLCVITVIAGFLLGLVYNVTKAPIAAQEEKTKQDAYKAVFTDASEFKETDLDQDAVQKVLDEKGLGQNTITEIAKAVDKNGETLGYVFSVTNPEGYGGDISLSVGVRNDGTVNGYETLTINETAGLGMKATEDEFKSQFNNKKAEQFEVVKDGSGADDDAKIDAISGATITSRAVTSAVNSCVAYVNSLKGGE</sequence>
<dbReference type="NCBIfam" id="TIGR01947">
    <property type="entry name" value="rnfG"/>
    <property type="match status" value="1"/>
</dbReference>
<comment type="subunit">
    <text evidence="6">The complex is composed of six subunits: RnfA, RnfB, RnfC, RnfD, RnfE and RnfG.</text>
</comment>
<dbReference type="Proteomes" id="UP000613208">
    <property type="component" value="Unassembled WGS sequence"/>
</dbReference>
<evidence type="ECO:0000256" key="7">
    <source>
        <dbReference type="SAM" id="Phobius"/>
    </source>
</evidence>
<keyword evidence="3 6" id="KW-0285">Flavoprotein</keyword>
<gene>
    <name evidence="6 9" type="primary">rnfG</name>
    <name evidence="9" type="ORF">ANBU17_00700</name>
</gene>
<dbReference type="Gene3D" id="3.90.1010.20">
    <property type="match status" value="1"/>
</dbReference>
<dbReference type="SMART" id="SM00900">
    <property type="entry name" value="FMN_bind"/>
    <property type="match status" value="1"/>
</dbReference>
<dbReference type="GO" id="GO:0005886">
    <property type="term" value="C:plasma membrane"/>
    <property type="evidence" value="ECO:0007669"/>
    <property type="project" value="UniProtKB-SubCell"/>
</dbReference>
<dbReference type="InterPro" id="IPR007329">
    <property type="entry name" value="FMN-bd"/>
</dbReference>
<name>A0A916VC32_9FIRM</name>
<feature type="domain" description="FMN-binding" evidence="8">
    <location>
        <begin position="105"/>
        <end position="196"/>
    </location>
</feature>
<evidence type="ECO:0000256" key="1">
    <source>
        <dbReference type="ARBA" id="ARBA00022448"/>
    </source>
</evidence>
<keyword evidence="2 6" id="KW-0597">Phosphoprotein</keyword>
<dbReference type="PANTHER" id="PTHR36118">
    <property type="entry name" value="ION-TRANSLOCATING OXIDOREDUCTASE COMPLEX SUBUNIT G"/>
    <property type="match status" value="1"/>
</dbReference>
<dbReference type="HAMAP" id="MF_00479">
    <property type="entry name" value="RsxG_RnfG"/>
    <property type="match status" value="1"/>
</dbReference>
<evidence type="ECO:0000256" key="5">
    <source>
        <dbReference type="ARBA" id="ARBA00022982"/>
    </source>
</evidence>
<accession>A0A916VC32</accession>
<proteinExistence type="inferred from homology"/>
<keyword evidence="6 7" id="KW-0812">Transmembrane</keyword>